<evidence type="ECO:0000256" key="1">
    <source>
        <dbReference type="ARBA" id="ARBA00001932"/>
    </source>
</evidence>
<dbReference type="PROSITE" id="PS51645">
    <property type="entry name" value="PHR_CRY_ALPHA_BETA"/>
    <property type="match status" value="1"/>
</dbReference>
<dbReference type="PANTHER" id="PTHR11455">
    <property type="entry name" value="CRYPTOCHROME"/>
    <property type="match status" value="1"/>
</dbReference>
<dbReference type="InterPro" id="IPR036155">
    <property type="entry name" value="Crypto/Photolyase_N_sf"/>
</dbReference>
<feature type="domain" description="Photolyase/cryptochrome alpha/beta" evidence="7">
    <location>
        <begin position="3"/>
        <end position="133"/>
    </location>
</feature>
<dbReference type="Pfam" id="PF03441">
    <property type="entry name" value="FAD_binding_7"/>
    <property type="match status" value="1"/>
</dbReference>
<dbReference type="InterPro" id="IPR006050">
    <property type="entry name" value="DNA_photolyase_N"/>
</dbReference>
<dbReference type="RefSeq" id="WP_038217412.1">
    <property type="nucleotide sequence ID" value="NZ_JRWM01000033.1"/>
</dbReference>
<dbReference type="PANTHER" id="PTHR11455:SF9">
    <property type="entry name" value="CRYPTOCHROME CIRCADIAN CLOCK 5 ISOFORM X1"/>
    <property type="match status" value="1"/>
</dbReference>
<gene>
    <name evidence="8" type="ORF">NL53_18780</name>
</gene>
<dbReference type="SUPFAM" id="SSF52425">
    <property type="entry name" value="Cryptochrome/photolyase, N-terminal domain"/>
    <property type="match status" value="1"/>
</dbReference>
<dbReference type="SUPFAM" id="SSF48173">
    <property type="entry name" value="Cryptochrome/photolyase FAD-binding domain"/>
    <property type="match status" value="1"/>
</dbReference>
<comment type="caution">
    <text evidence="8">The sequence shown here is derived from an EMBL/GenBank/DDBJ whole genome shotgun (WGS) entry which is preliminary data.</text>
</comment>
<accession>A0ABR4Y6H6</accession>
<evidence type="ECO:0000256" key="5">
    <source>
        <dbReference type="ARBA" id="ARBA00022827"/>
    </source>
</evidence>
<comment type="cofactor">
    <cofactor evidence="2">
        <name>FAD</name>
        <dbReference type="ChEBI" id="CHEBI:57692"/>
    </cofactor>
</comment>
<dbReference type="InterPro" id="IPR018394">
    <property type="entry name" value="DNA_photolyase_1_CS_C"/>
</dbReference>
<dbReference type="InterPro" id="IPR014729">
    <property type="entry name" value="Rossmann-like_a/b/a_fold"/>
</dbReference>
<dbReference type="Pfam" id="PF00875">
    <property type="entry name" value="DNA_photolyase"/>
    <property type="match status" value="1"/>
</dbReference>
<proteinExistence type="inferred from homology"/>
<dbReference type="EMBL" id="JRWM01000033">
    <property type="protein sequence ID" value="KHA59079.1"/>
    <property type="molecule type" value="Genomic_DNA"/>
</dbReference>
<keyword evidence="4" id="KW-0285">Flavoprotein</keyword>
<keyword evidence="9" id="KW-1185">Reference proteome</keyword>
<evidence type="ECO:0000256" key="4">
    <source>
        <dbReference type="ARBA" id="ARBA00022630"/>
    </source>
</evidence>
<dbReference type="InterPro" id="IPR002081">
    <property type="entry name" value="Cryptochrome/DNA_photolyase_1"/>
</dbReference>
<keyword evidence="5" id="KW-0274">FAD</keyword>
<evidence type="ECO:0000313" key="9">
    <source>
        <dbReference type="Proteomes" id="UP000030520"/>
    </source>
</evidence>
<evidence type="ECO:0000256" key="6">
    <source>
        <dbReference type="ARBA" id="ARBA00022991"/>
    </source>
</evidence>
<dbReference type="Gene3D" id="1.25.40.80">
    <property type="match status" value="1"/>
</dbReference>
<sequence length="492" mass="57793">MQSINLVWLKRDLRLTDHQPLHDAIQDGTPFALIYIFEPLLLNDPHYSVRHWRFVLQSLDDINETLSRFGTSVHSLFGDATQCFESLAHYYSIGRVFSHQEIGLNNTFERDKRLAAWFTSNGIQWHEYQHGAVLRGAKTRQQWDERWHTFMRAPLADPQLDHARWVNLEGIEPHMRFSPPLEWQGKANGMQTGGSQLAWKTLEDFFRRRGKDYYRRISSPSLSRSACTRISPYLAWGNVSLREVYQYLLQHWQLKGFKRSAIALSSRLHWHCHFIQKFESEVEMEFRCLNRGYEPLIVQSTRKDEMMLKAWKTGTTGLPLVDACMRCLHHTGYLNFRMRAMLVSVLCHHMNQDWRDGVTHLAQLFLDFEPGIHYPQFQMQAGVTGINTVRIYNPTKQAQEHDPDGHFIKKWLPELAALPAPLLFEPWKMTPMEIMMYEIPKQSLYLNPVIDVDNCAREARERLWSWQKEPAVVSEGYRILKRHVRAGKPKHG</sequence>
<dbReference type="Gene3D" id="3.40.50.620">
    <property type="entry name" value="HUPs"/>
    <property type="match status" value="1"/>
</dbReference>
<keyword evidence="6" id="KW-0157">Chromophore</keyword>
<evidence type="ECO:0000259" key="7">
    <source>
        <dbReference type="PROSITE" id="PS51645"/>
    </source>
</evidence>
<name>A0ABR4Y6H6_9VIBR</name>
<reference evidence="8 9" key="1">
    <citation type="submission" date="2014-10" db="EMBL/GenBank/DDBJ databases">
        <title>Genome sequencing of Vibrio variabilis T01.</title>
        <authorList>
            <person name="Chan K.-G."/>
            <person name="Mohamad N.I."/>
        </authorList>
    </citation>
    <scope>NUCLEOTIDE SEQUENCE [LARGE SCALE GENOMIC DNA]</scope>
    <source>
        <strain evidence="8 9">T01</strain>
    </source>
</reference>
<organism evidence="8 9">
    <name type="scientific">Vibrio variabilis</name>
    <dbReference type="NCBI Taxonomy" id="990271"/>
    <lineage>
        <taxon>Bacteria</taxon>
        <taxon>Pseudomonadati</taxon>
        <taxon>Pseudomonadota</taxon>
        <taxon>Gammaproteobacteria</taxon>
        <taxon>Vibrionales</taxon>
        <taxon>Vibrionaceae</taxon>
        <taxon>Vibrio</taxon>
    </lineage>
</organism>
<evidence type="ECO:0000313" key="8">
    <source>
        <dbReference type="EMBL" id="KHA59079.1"/>
    </source>
</evidence>
<dbReference type="Gene3D" id="1.10.579.10">
    <property type="entry name" value="DNA Cyclobutane Dipyrimidine Photolyase, subunit A, domain 3"/>
    <property type="match status" value="1"/>
</dbReference>
<dbReference type="Proteomes" id="UP000030520">
    <property type="component" value="Unassembled WGS sequence"/>
</dbReference>
<protein>
    <submittedName>
        <fullName evidence="8">FAD-binding protein</fullName>
    </submittedName>
</protein>
<dbReference type="InterPro" id="IPR005101">
    <property type="entry name" value="Cryptochr/Photolyase_FAD-bd"/>
</dbReference>
<evidence type="ECO:0000256" key="3">
    <source>
        <dbReference type="ARBA" id="ARBA00005862"/>
    </source>
</evidence>
<comment type="cofactor">
    <cofactor evidence="1">
        <name>(6R)-5,10-methylene-5,6,7,8-tetrahydrofolate</name>
        <dbReference type="ChEBI" id="CHEBI:15636"/>
    </cofactor>
</comment>
<comment type="similarity">
    <text evidence="3">Belongs to the DNA photolyase class-1 family.</text>
</comment>
<evidence type="ECO:0000256" key="2">
    <source>
        <dbReference type="ARBA" id="ARBA00001974"/>
    </source>
</evidence>
<dbReference type="InterPro" id="IPR036134">
    <property type="entry name" value="Crypto/Photolyase_FAD-like_sf"/>
</dbReference>
<dbReference type="PROSITE" id="PS00394">
    <property type="entry name" value="DNA_PHOTOLYASES_1_1"/>
    <property type="match status" value="1"/>
</dbReference>